<dbReference type="PANTHER" id="PTHR33677:SF5">
    <property type="entry name" value="TRANSCRIPTIONAL REPRESSOR FRMR"/>
    <property type="match status" value="1"/>
</dbReference>
<dbReference type="Pfam" id="PF02583">
    <property type="entry name" value="Trns_repr_metal"/>
    <property type="match status" value="1"/>
</dbReference>
<sequence length="88" mass="9823">MEMLNMKCDITIVNRLKRTQGQVNGVLKLIDNQASCEDIVTQLKAIRSSVDRVIGLITTSNLVQKIEEINKVDLEGIDEALNLLIKSI</sequence>
<dbReference type="EMBL" id="VKID01000001">
    <property type="protein sequence ID" value="TRX99804.1"/>
    <property type="molecule type" value="Genomic_DNA"/>
</dbReference>
<dbReference type="AlphaFoldDB" id="A0A553IHY0"/>
<name>A0A553IHY0_ACHLA</name>
<reference evidence="1 2" key="1">
    <citation type="submission" date="2019-07" db="EMBL/GenBank/DDBJ databases">
        <title>Genome sequence of Acholeplasma laidlawii strain with increased resistance to erythromycin.</title>
        <authorList>
            <person name="Medvedeva E.S."/>
            <person name="Baranova N.B."/>
            <person name="Siniagina M.N."/>
            <person name="Mouzykantov A."/>
            <person name="Chernova O.A."/>
            <person name="Chernov V.M."/>
        </authorList>
    </citation>
    <scope>NUCLEOTIDE SEQUENCE [LARGE SCALE GENOMIC DNA]</scope>
    <source>
        <strain evidence="1 2">PG8REry</strain>
    </source>
</reference>
<evidence type="ECO:0000313" key="1">
    <source>
        <dbReference type="EMBL" id="TRX99804.1"/>
    </source>
</evidence>
<dbReference type="GO" id="GO:0003677">
    <property type="term" value="F:DNA binding"/>
    <property type="evidence" value="ECO:0007669"/>
    <property type="project" value="InterPro"/>
</dbReference>
<dbReference type="GO" id="GO:0045892">
    <property type="term" value="P:negative regulation of DNA-templated transcription"/>
    <property type="evidence" value="ECO:0007669"/>
    <property type="project" value="UniProtKB-ARBA"/>
</dbReference>
<organism evidence="1 2">
    <name type="scientific">Acholeplasma laidlawii</name>
    <dbReference type="NCBI Taxonomy" id="2148"/>
    <lineage>
        <taxon>Bacteria</taxon>
        <taxon>Bacillati</taxon>
        <taxon>Mycoplasmatota</taxon>
        <taxon>Mollicutes</taxon>
        <taxon>Acholeplasmatales</taxon>
        <taxon>Acholeplasmataceae</taxon>
        <taxon>Acholeplasma</taxon>
    </lineage>
</organism>
<evidence type="ECO:0000313" key="2">
    <source>
        <dbReference type="Proteomes" id="UP000315938"/>
    </source>
</evidence>
<accession>A0A553IHY0</accession>
<gene>
    <name evidence="1" type="ORF">FNV44_01845</name>
</gene>
<proteinExistence type="predicted"/>
<protein>
    <submittedName>
        <fullName evidence="1">Metal-sensing transcriptional repressor</fullName>
    </submittedName>
</protein>
<dbReference type="InterPro" id="IPR038390">
    <property type="entry name" value="Metal_Tscrpt_repr_sf"/>
</dbReference>
<dbReference type="Gene3D" id="1.20.58.1000">
    <property type="entry name" value="Metal-sensitive repressor, helix protomer"/>
    <property type="match status" value="1"/>
</dbReference>
<comment type="caution">
    <text evidence="1">The sequence shown here is derived from an EMBL/GenBank/DDBJ whole genome shotgun (WGS) entry which is preliminary data.</text>
</comment>
<dbReference type="PANTHER" id="PTHR33677">
    <property type="entry name" value="TRANSCRIPTIONAL REPRESSOR FRMR-RELATED"/>
    <property type="match status" value="1"/>
</dbReference>
<dbReference type="Proteomes" id="UP000315938">
    <property type="component" value="Unassembled WGS sequence"/>
</dbReference>
<dbReference type="GO" id="GO:0046872">
    <property type="term" value="F:metal ion binding"/>
    <property type="evidence" value="ECO:0007669"/>
    <property type="project" value="InterPro"/>
</dbReference>
<dbReference type="InterPro" id="IPR003735">
    <property type="entry name" value="Metal_Tscrpt_repr"/>
</dbReference>